<name>A0A9K3PH77_9STRA</name>
<proteinExistence type="predicted"/>
<organism evidence="1 3">
    <name type="scientific">Nitzschia inconspicua</name>
    <dbReference type="NCBI Taxonomy" id="303405"/>
    <lineage>
        <taxon>Eukaryota</taxon>
        <taxon>Sar</taxon>
        <taxon>Stramenopiles</taxon>
        <taxon>Ochrophyta</taxon>
        <taxon>Bacillariophyta</taxon>
        <taxon>Bacillariophyceae</taxon>
        <taxon>Bacillariophycidae</taxon>
        <taxon>Bacillariales</taxon>
        <taxon>Bacillariaceae</taxon>
        <taxon>Nitzschia</taxon>
    </lineage>
</organism>
<sequence>MTHFLLQQPIAATGMHISLVNQPPNSPDTNALDLGYFNATQILQHRRDTTSIPVLVKAVEDSFAELDYVSNPSSFAVEATITRFLTCTKIN</sequence>
<dbReference type="AlphaFoldDB" id="A0A9K3PH77"/>
<gene>
    <name evidence="1" type="ORF">IV203_015968</name>
    <name evidence="2" type="ORF">IV203_030630</name>
</gene>
<dbReference type="OrthoDB" id="168403at2759"/>
<keyword evidence="3" id="KW-1185">Reference proteome</keyword>
<evidence type="ECO:0000313" key="3">
    <source>
        <dbReference type="Proteomes" id="UP000693970"/>
    </source>
</evidence>
<dbReference type="EMBL" id="JAGRRH010000006">
    <property type="protein sequence ID" value="KAG7367887.1"/>
    <property type="molecule type" value="Genomic_DNA"/>
</dbReference>
<reference evidence="1" key="2">
    <citation type="submission" date="2021-04" db="EMBL/GenBank/DDBJ databases">
        <authorList>
            <person name="Podell S."/>
        </authorList>
    </citation>
    <scope>NUCLEOTIDE SEQUENCE</scope>
    <source>
        <strain evidence="1">Hildebrandi</strain>
    </source>
</reference>
<protein>
    <submittedName>
        <fullName evidence="1">Uncharacterized protein</fullName>
    </submittedName>
</protein>
<evidence type="ECO:0000313" key="1">
    <source>
        <dbReference type="EMBL" id="KAG7347263.1"/>
    </source>
</evidence>
<dbReference type="EMBL" id="JAGRRH010000020">
    <property type="protein sequence ID" value="KAG7347263.1"/>
    <property type="molecule type" value="Genomic_DNA"/>
</dbReference>
<evidence type="ECO:0000313" key="2">
    <source>
        <dbReference type="EMBL" id="KAG7367887.1"/>
    </source>
</evidence>
<comment type="caution">
    <text evidence="1">The sequence shown here is derived from an EMBL/GenBank/DDBJ whole genome shotgun (WGS) entry which is preliminary data.</text>
</comment>
<dbReference type="Proteomes" id="UP000693970">
    <property type="component" value="Unassembled WGS sequence"/>
</dbReference>
<reference evidence="1" key="1">
    <citation type="journal article" date="2021" name="Sci. Rep.">
        <title>Diploid genomic architecture of Nitzschia inconspicua, an elite biomass production diatom.</title>
        <authorList>
            <person name="Oliver A."/>
            <person name="Podell S."/>
            <person name="Pinowska A."/>
            <person name="Traller J.C."/>
            <person name="Smith S.R."/>
            <person name="McClure R."/>
            <person name="Beliaev A."/>
            <person name="Bohutskyi P."/>
            <person name="Hill E.A."/>
            <person name="Rabines A."/>
            <person name="Zheng H."/>
            <person name="Allen L.Z."/>
            <person name="Kuo A."/>
            <person name="Grigoriev I.V."/>
            <person name="Allen A.E."/>
            <person name="Hazlebeck D."/>
            <person name="Allen E.E."/>
        </authorList>
    </citation>
    <scope>NUCLEOTIDE SEQUENCE</scope>
    <source>
        <strain evidence="1">Hildebrandi</strain>
    </source>
</reference>
<accession>A0A9K3PH77</accession>
<dbReference type="PANTHER" id="PTHR47169">
    <property type="entry name" value="OS01G0541250 PROTEIN"/>
    <property type="match status" value="1"/>
</dbReference>